<evidence type="ECO:0000313" key="2">
    <source>
        <dbReference type="EMBL" id="UTI65586.1"/>
    </source>
</evidence>
<keyword evidence="3" id="KW-1185">Reference proteome</keyword>
<evidence type="ECO:0000313" key="3">
    <source>
        <dbReference type="Proteomes" id="UP001056035"/>
    </source>
</evidence>
<dbReference type="EMBL" id="CP098502">
    <property type="protein sequence ID" value="UTI65586.1"/>
    <property type="molecule type" value="Genomic_DNA"/>
</dbReference>
<reference evidence="2 3" key="1">
    <citation type="submission" date="2022-06" db="EMBL/GenBank/DDBJ databases">
        <title>Paraconexibacter antarcticus.</title>
        <authorList>
            <person name="Kim C.S."/>
        </authorList>
    </citation>
    <scope>NUCLEOTIDE SEQUENCE [LARGE SCALE GENOMIC DNA]</scope>
    <source>
        <strain evidence="2 3">02-257</strain>
    </source>
</reference>
<sequence length="109" mass="12044">MNSDTTVTISFGGLPMPNGEPTEAEVRLTWDPEAHQGAMVMTAGDFTQVTELGINCECRHDSAEDILKILSRFASAYLTDVAADAGSSPVVHERDRPRAMPRSRRRRNR</sequence>
<name>A0ABY5DU90_9ACTN</name>
<protein>
    <submittedName>
        <fullName evidence="2">Uncharacterized protein</fullName>
    </submittedName>
</protein>
<dbReference type="RefSeq" id="WP_254572265.1">
    <property type="nucleotide sequence ID" value="NZ_CP098502.1"/>
</dbReference>
<gene>
    <name evidence="2" type="ORF">NBH00_05095</name>
</gene>
<feature type="region of interest" description="Disordered" evidence="1">
    <location>
        <begin position="1"/>
        <end position="22"/>
    </location>
</feature>
<evidence type="ECO:0000256" key="1">
    <source>
        <dbReference type="SAM" id="MobiDB-lite"/>
    </source>
</evidence>
<feature type="region of interest" description="Disordered" evidence="1">
    <location>
        <begin position="84"/>
        <end position="109"/>
    </location>
</feature>
<organism evidence="2 3">
    <name type="scientific">Paraconexibacter antarcticus</name>
    <dbReference type="NCBI Taxonomy" id="2949664"/>
    <lineage>
        <taxon>Bacteria</taxon>
        <taxon>Bacillati</taxon>
        <taxon>Actinomycetota</taxon>
        <taxon>Thermoleophilia</taxon>
        <taxon>Solirubrobacterales</taxon>
        <taxon>Paraconexibacteraceae</taxon>
        <taxon>Paraconexibacter</taxon>
    </lineage>
</organism>
<dbReference type="Proteomes" id="UP001056035">
    <property type="component" value="Chromosome"/>
</dbReference>
<accession>A0ABY5DU90</accession>
<feature type="compositionally biased region" description="Basic residues" evidence="1">
    <location>
        <begin position="99"/>
        <end position="109"/>
    </location>
</feature>
<proteinExistence type="predicted"/>